<protein>
    <submittedName>
        <fullName evidence="1">Uncharacterized protein</fullName>
    </submittedName>
</protein>
<name>A0A916U2T7_9BURK</name>
<organism evidence="1 2">
    <name type="scientific">Undibacterium terreum</name>
    <dbReference type="NCBI Taxonomy" id="1224302"/>
    <lineage>
        <taxon>Bacteria</taxon>
        <taxon>Pseudomonadati</taxon>
        <taxon>Pseudomonadota</taxon>
        <taxon>Betaproteobacteria</taxon>
        <taxon>Burkholderiales</taxon>
        <taxon>Oxalobacteraceae</taxon>
        <taxon>Undibacterium</taxon>
    </lineage>
</organism>
<reference evidence="1" key="1">
    <citation type="journal article" date="2014" name="Int. J. Syst. Evol. Microbiol.">
        <title>Complete genome sequence of Corynebacterium casei LMG S-19264T (=DSM 44701T), isolated from a smear-ripened cheese.</title>
        <authorList>
            <consortium name="US DOE Joint Genome Institute (JGI-PGF)"/>
            <person name="Walter F."/>
            <person name="Albersmeier A."/>
            <person name="Kalinowski J."/>
            <person name="Ruckert C."/>
        </authorList>
    </citation>
    <scope>NUCLEOTIDE SEQUENCE</scope>
    <source>
        <strain evidence="1">CGMCC 1.10998</strain>
    </source>
</reference>
<gene>
    <name evidence="1" type="ORF">GCM10011396_00930</name>
</gene>
<proteinExistence type="predicted"/>
<evidence type="ECO:0000313" key="2">
    <source>
        <dbReference type="Proteomes" id="UP000637423"/>
    </source>
</evidence>
<keyword evidence="2" id="KW-1185">Reference proteome</keyword>
<comment type="caution">
    <text evidence="1">The sequence shown here is derived from an EMBL/GenBank/DDBJ whole genome shotgun (WGS) entry which is preliminary data.</text>
</comment>
<dbReference type="Proteomes" id="UP000637423">
    <property type="component" value="Unassembled WGS sequence"/>
</dbReference>
<sequence length="129" mass="14830">MERCGPKQALVGRLQMQPEVSFEMSQIHTVHASKQKSLCELGALWIREQQYQKVNRHFVVGSQTPVLYIDQCLVAGLDNPAAFWLNEAGSDQDPGFYDECRVACLAEENYDDDAKQNNFFPVWRKRSVY</sequence>
<dbReference type="AlphaFoldDB" id="A0A916U2T7"/>
<reference evidence="1" key="2">
    <citation type="submission" date="2020-09" db="EMBL/GenBank/DDBJ databases">
        <authorList>
            <person name="Sun Q."/>
            <person name="Zhou Y."/>
        </authorList>
    </citation>
    <scope>NUCLEOTIDE SEQUENCE</scope>
    <source>
        <strain evidence="1">CGMCC 1.10998</strain>
    </source>
</reference>
<accession>A0A916U2T7</accession>
<dbReference type="EMBL" id="BMED01000001">
    <property type="protein sequence ID" value="GGC57930.1"/>
    <property type="molecule type" value="Genomic_DNA"/>
</dbReference>
<evidence type="ECO:0000313" key="1">
    <source>
        <dbReference type="EMBL" id="GGC57930.1"/>
    </source>
</evidence>